<protein>
    <submittedName>
        <fullName evidence="5">Transcriptional regulator, GntR family</fullName>
    </submittedName>
</protein>
<dbReference type="InterPro" id="IPR036390">
    <property type="entry name" value="WH_DNA-bd_sf"/>
</dbReference>
<evidence type="ECO:0000256" key="1">
    <source>
        <dbReference type="ARBA" id="ARBA00023015"/>
    </source>
</evidence>
<evidence type="ECO:0000256" key="3">
    <source>
        <dbReference type="ARBA" id="ARBA00023163"/>
    </source>
</evidence>
<feature type="domain" description="HTH gntR-type" evidence="4">
    <location>
        <begin position="10"/>
        <end position="77"/>
    </location>
</feature>
<dbReference type="PROSITE" id="PS50949">
    <property type="entry name" value="HTH_GNTR"/>
    <property type="match status" value="1"/>
</dbReference>
<dbReference type="CDD" id="cd07377">
    <property type="entry name" value="WHTH_GntR"/>
    <property type="match status" value="1"/>
</dbReference>
<evidence type="ECO:0000313" key="5">
    <source>
        <dbReference type="EMBL" id="EFM63984.1"/>
    </source>
</evidence>
<dbReference type="SMART" id="SM00345">
    <property type="entry name" value="HTH_GNTR"/>
    <property type="match status" value="1"/>
</dbReference>
<keyword evidence="2" id="KW-0238">DNA-binding</keyword>
<dbReference type="GO" id="GO:0003677">
    <property type="term" value="F:DNA binding"/>
    <property type="evidence" value="ECO:0007669"/>
    <property type="project" value="UniProtKB-KW"/>
</dbReference>
<dbReference type="SUPFAM" id="SSF48008">
    <property type="entry name" value="GntR ligand-binding domain-like"/>
    <property type="match status" value="1"/>
</dbReference>
<proteinExistence type="predicted"/>
<name>E0E541_9FIRM</name>
<dbReference type="InterPro" id="IPR008920">
    <property type="entry name" value="TF_FadR/GntR_C"/>
</dbReference>
<dbReference type="Gene3D" id="1.10.10.10">
    <property type="entry name" value="Winged helix-like DNA-binding domain superfamily/Winged helix DNA-binding domain"/>
    <property type="match status" value="1"/>
</dbReference>
<comment type="caution">
    <text evidence="5">The sequence shown here is derived from an EMBL/GenBank/DDBJ whole genome shotgun (WGS) entry which is preliminary data.</text>
</comment>
<gene>
    <name evidence="5" type="ORF">HMPREF0634_1031</name>
</gene>
<dbReference type="PANTHER" id="PTHR43537:SF45">
    <property type="entry name" value="GNTR FAMILY REGULATORY PROTEIN"/>
    <property type="match status" value="1"/>
</dbReference>
<dbReference type="Proteomes" id="UP000003244">
    <property type="component" value="Unassembled WGS sequence"/>
</dbReference>
<dbReference type="SMART" id="SM00895">
    <property type="entry name" value="FCD"/>
    <property type="match status" value="1"/>
</dbReference>
<dbReference type="Gene3D" id="1.20.120.530">
    <property type="entry name" value="GntR ligand-binding domain-like"/>
    <property type="match status" value="1"/>
</dbReference>
<dbReference type="Pfam" id="PF00392">
    <property type="entry name" value="GntR"/>
    <property type="match status" value="1"/>
</dbReference>
<sequence length="237" mass="28070">MCGVDIMEKMLSSDFIYSDILDRIISLKLSPGSKISENQICEEYNVSRSVIRHIFARLAQINFLTVYPQRGTYVNYIDLEYIRNALLIRLSIEKEILYRFMQKEDKSDIITKMKENMKQQEKFYHENEYLIEFKELDEEFHNYIIMSVENNAILPLINDHLLHISRWRNVYIKSGYKLSKLIDEHKSILEAIEANDTERALRCMNNHIDTVSGIASLDPEYLSYFKGADQDYIKLMK</sequence>
<reference evidence="5 6" key="1">
    <citation type="submission" date="2010-08" db="EMBL/GenBank/DDBJ databases">
        <authorList>
            <person name="Harkins D.M."/>
            <person name="Madupu R."/>
            <person name="Durkin A.S."/>
            <person name="Torralba M."/>
            <person name="Methe B."/>
            <person name="Sutton G.G."/>
            <person name="Nelson K.E."/>
        </authorList>
    </citation>
    <scope>NUCLEOTIDE SEQUENCE [LARGE SCALE GENOMIC DNA]</scope>
    <source>
        <strain evidence="5 6">DSM 17678</strain>
    </source>
</reference>
<dbReference type="AlphaFoldDB" id="E0E541"/>
<dbReference type="InterPro" id="IPR000524">
    <property type="entry name" value="Tscrpt_reg_HTH_GntR"/>
</dbReference>
<dbReference type="InterPro" id="IPR036388">
    <property type="entry name" value="WH-like_DNA-bd_sf"/>
</dbReference>
<keyword evidence="1" id="KW-0805">Transcription regulation</keyword>
<dbReference type="GO" id="GO:0003700">
    <property type="term" value="F:DNA-binding transcription factor activity"/>
    <property type="evidence" value="ECO:0007669"/>
    <property type="project" value="InterPro"/>
</dbReference>
<evidence type="ECO:0000259" key="4">
    <source>
        <dbReference type="PROSITE" id="PS50949"/>
    </source>
</evidence>
<dbReference type="eggNOG" id="COG1802">
    <property type="taxonomic scope" value="Bacteria"/>
</dbReference>
<dbReference type="EMBL" id="ADGQ01000072">
    <property type="protein sequence ID" value="EFM63984.1"/>
    <property type="molecule type" value="Genomic_DNA"/>
</dbReference>
<organism evidence="5 6">
    <name type="scientific">Peptostreptococcus stomatis DSM 17678</name>
    <dbReference type="NCBI Taxonomy" id="596315"/>
    <lineage>
        <taxon>Bacteria</taxon>
        <taxon>Bacillati</taxon>
        <taxon>Bacillota</taxon>
        <taxon>Clostridia</taxon>
        <taxon>Peptostreptococcales</taxon>
        <taxon>Peptostreptococcaceae</taxon>
        <taxon>Peptostreptococcus</taxon>
    </lineage>
</organism>
<dbReference type="SUPFAM" id="SSF46785">
    <property type="entry name" value="Winged helix' DNA-binding domain"/>
    <property type="match status" value="1"/>
</dbReference>
<dbReference type="InterPro" id="IPR011711">
    <property type="entry name" value="GntR_C"/>
</dbReference>
<keyword evidence="6" id="KW-1185">Reference proteome</keyword>
<keyword evidence="3" id="KW-0804">Transcription</keyword>
<accession>E0E541</accession>
<evidence type="ECO:0000313" key="6">
    <source>
        <dbReference type="Proteomes" id="UP000003244"/>
    </source>
</evidence>
<dbReference type="Pfam" id="PF07729">
    <property type="entry name" value="FCD"/>
    <property type="match status" value="1"/>
</dbReference>
<evidence type="ECO:0000256" key="2">
    <source>
        <dbReference type="ARBA" id="ARBA00023125"/>
    </source>
</evidence>
<dbReference type="STRING" id="596315.HMPREF0634_1031"/>
<dbReference type="PANTHER" id="PTHR43537">
    <property type="entry name" value="TRANSCRIPTIONAL REGULATOR, GNTR FAMILY"/>
    <property type="match status" value="1"/>
</dbReference>